<keyword evidence="2" id="KW-1185">Reference proteome</keyword>
<organism evidence="1 2">
    <name type="scientific">Synaphobranchus kaupii</name>
    <name type="common">Kaup's arrowtooth eel</name>
    <dbReference type="NCBI Taxonomy" id="118154"/>
    <lineage>
        <taxon>Eukaryota</taxon>
        <taxon>Metazoa</taxon>
        <taxon>Chordata</taxon>
        <taxon>Craniata</taxon>
        <taxon>Vertebrata</taxon>
        <taxon>Euteleostomi</taxon>
        <taxon>Actinopterygii</taxon>
        <taxon>Neopterygii</taxon>
        <taxon>Teleostei</taxon>
        <taxon>Anguilliformes</taxon>
        <taxon>Synaphobranchidae</taxon>
        <taxon>Synaphobranchus</taxon>
    </lineage>
</organism>
<proteinExistence type="predicted"/>
<evidence type="ECO:0000313" key="1">
    <source>
        <dbReference type="EMBL" id="KAJ8380450.1"/>
    </source>
</evidence>
<protein>
    <submittedName>
        <fullName evidence="1">Uncharacterized protein</fullName>
    </submittedName>
</protein>
<reference evidence="1" key="1">
    <citation type="journal article" date="2023" name="Science">
        <title>Genome structures resolve the early diversification of teleost fishes.</title>
        <authorList>
            <person name="Parey E."/>
            <person name="Louis A."/>
            <person name="Montfort J."/>
            <person name="Bouchez O."/>
            <person name="Roques C."/>
            <person name="Iampietro C."/>
            <person name="Lluch J."/>
            <person name="Castinel A."/>
            <person name="Donnadieu C."/>
            <person name="Desvignes T."/>
            <person name="Floi Bucao C."/>
            <person name="Jouanno E."/>
            <person name="Wen M."/>
            <person name="Mejri S."/>
            <person name="Dirks R."/>
            <person name="Jansen H."/>
            <person name="Henkel C."/>
            <person name="Chen W.J."/>
            <person name="Zahm M."/>
            <person name="Cabau C."/>
            <person name="Klopp C."/>
            <person name="Thompson A.W."/>
            <person name="Robinson-Rechavi M."/>
            <person name="Braasch I."/>
            <person name="Lecointre G."/>
            <person name="Bobe J."/>
            <person name="Postlethwait J.H."/>
            <person name="Berthelot C."/>
            <person name="Roest Crollius H."/>
            <person name="Guiguen Y."/>
        </authorList>
    </citation>
    <scope>NUCLEOTIDE SEQUENCE</scope>
    <source>
        <strain evidence="1">WJC10195</strain>
    </source>
</reference>
<accession>A0A9Q1GA78</accession>
<comment type="caution">
    <text evidence="1">The sequence shown here is derived from an EMBL/GenBank/DDBJ whole genome shotgun (WGS) entry which is preliminary data.</text>
</comment>
<dbReference type="Proteomes" id="UP001152622">
    <property type="component" value="Chromosome 1"/>
</dbReference>
<dbReference type="AlphaFoldDB" id="A0A9Q1GA78"/>
<gene>
    <name evidence="1" type="ORF">SKAU_G00012280</name>
</gene>
<name>A0A9Q1GA78_SYNKA</name>
<evidence type="ECO:0000313" key="2">
    <source>
        <dbReference type="Proteomes" id="UP001152622"/>
    </source>
</evidence>
<dbReference type="EMBL" id="JAINUF010000001">
    <property type="protein sequence ID" value="KAJ8380450.1"/>
    <property type="molecule type" value="Genomic_DNA"/>
</dbReference>
<sequence length="237" mass="25747">MCVMVPSHDPGVISRVKLGGILEKKREEKHQTGYTEHGFKLDMVIPNRIYSPLKGDILLKAGSIEGSLNNEPSAVIALKQSPPIAINSICLCGPESESVASRQALGPTAVEHHYEDQTGDKPALRRHYACFSTNLLFTLLLCSVFFCGQICSEHKSLPPFPFQALVHKTRPSPDNAPIVLPSVLCQCHCDREMVGAFLRDLPPERSVSALNLWAYIAAGGSVEAEPLCGSAQLKCTV</sequence>